<gene>
    <name evidence="1" type="ORF">KIH39_12855</name>
</gene>
<evidence type="ECO:0000313" key="1">
    <source>
        <dbReference type="EMBL" id="QVL34757.1"/>
    </source>
</evidence>
<keyword evidence="2" id="KW-1185">Reference proteome</keyword>
<name>A0A8E6BBA0_9BACT</name>
<reference evidence="1" key="1">
    <citation type="submission" date="2021-05" db="EMBL/GenBank/DDBJ databases">
        <title>Complete genome sequence of the cellulolytic planctomycete Telmatocola sphagniphila SP2T and characterization of the first cellulase from planctomycetes.</title>
        <authorList>
            <person name="Rakitin A.L."/>
            <person name="Beletsky A.V."/>
            <person name="Naumoff D.G."/>
            <person name="Kulichevskaya I.S."/>
            <person name="Mardanov A.V."/>
            <person name="Ravin N.V."/>
            <person name="Dedysh S.N."/>
        </authorList>
    </citation>
    <scope>NUCLEOTIDE SEQUENCE</scope>
    <source>
        <strain evidence="1">SP2T</strain>
    </source>
</reference>
<dbReference type="RefSeq" id="WP_213500068.1">
    <property type="nucleotide sequence ID" value="NZ_CP074694.1"/>
</dbReference>
<accession>A0A8E6BBA0</accession>
<sequence length="146" mass="15735">MSFKMDRIHVWAAEVKDQVGGVASKLSAVAESGANLEYVYTQRLPEKPGHGILFVGPIVGQEQMKAAKAAGMSEVFDPVVMHIQGDNTAGLAFRLKMEWAKAGINLHGSIMCVIGSKFVGFITFDSVEDANKAAKILAEQGLEKKK</sequence>
<dbReference type="EMBL" id="CP074694">
    <property type="protein sequence ID" value="QVL34757.1"/>
    <property type="molecule type" value="Genomic_DNA"/>
</dbReference>
<dbReference type="KEGG" id="tsph:KIH39_12855"/>
<evidence type="ECO:0000313" key="2">
    <source>
        <dbReference type="Proteomes" id="UP000676194"/>
    </source>
</evidence>
<organism evidence="1 2">
    <name type="scientific">Telmatocola sphagniphila</name>
    <dbReference type="NCBI Taxonomy" id="1123043"/>
    <lineage>
        <taxon>Bacteria</taxon>
        <taxon>Pseudomonadati</taxon>
        <taxon>Planctomycetota</taxon>
        <taxon>Planctomycetia</taxon>
        <taxon>Gemmatales</taxon>
        <taxon>Gemmataceae</taxon>
    </lineage>
</organism>
<protein>
    <submittedName>
        <fullName evidence="1">Amino acid-binding ACT</fullName>
    </submittedName>
</protein>
<proteinExistence type="predicted"/>
<dbReference type="AlphaFoldDB" id="A0A8E6BBA0"/>
<dbReference type="Proteomes" id="UP000676194">
    <property type="component" value="Chromosome"/>
</dbReference>